<sequence length="162" mass="19474">MQDSFRYEEQRWDKTHKQPYFTVGDFVIVSTLNLNDLKGPNKLKYSFEEPFMIRSLHGPNAVQIELTGELLNKHQILPVSLIETYSSSHMELIPLISEPPLETPHLEEGEEKENVKFLKERRTRNKKEREDLVRYRNPTQEDEWLLEKYIANEYKLSRRFRH</sequence>
<dbReference type="EMBL" id="AVOT02027187">
    <property type="protein sequence ID" value="MBW0519177.1"/>
    <property type="molecule type" value="Genomic_DNA"/>
</dbReference>
<evidence type="ECO:0000313" key="1">
    <source>
        <dbReference type="EMBL" id="MBW0519177.1"/>
    </source>
</evidence>
<name>A0A9Q3HWW7_9BASI</name>
<reference evidence="1" key="1">
    <citation type="submission" date="2021-03" db="EMBL/GenBank/DDBJ databases">
        <title>Draft genome sequence of rust myrtle Austropuccinia psidii MF-1, a brazilian biotype.</title>
        <authorList>
            <person name="Quecine M.C."/>
            <person name="Pachon D.M.R."/>
            <person name="Bonatelli M.L."/>
            <person name="Correr F.H."/>
            <person name="Franceschini L.M."/>
            <person name="Leite T.F."/>
            <person name="Margarido G.R.A."/>
            <person name="Almeida C.A."/>
            <person name="Ferrarezi J.A."/>
            <person name="Labate C.A."/>
        </authorList>
    </citation>
    <scope>NUCLEOTIDE SEQUENCE</scope>
    <source>
        <strain evidence="1">MF-1</strain>
    </source>
</reference>
<protein>
    <submittedName>
        <fullName evidence="1">Uncharacterized protein</fullName>
    </submittedName>
</protein>
<dbReference type="AlphaFoldDB" id="A0A9Q3HWW7"/>
<gene>
    <name evidence="1" type="ORF">O181_058892</name>
</gene>
<evidence type="ECO:0000313" key="2">
    <source>
        <dbReference type="Proteomes" id="UP000765509"/>
    </source>
</evidence>
<keyword evidence="2" id="KW-1185">Reference proteome</keyword>
<comment type="caution">
    <text evidence="1">The sequence shown here is derived from an EMBL/GenBank/DDBJ whole genome shotgun (WGS) entry which is preliminary data.</text>
</comment>
<accession>A0A9Q3HWW7</accession>
<organism evidence="1 2">
    <name type="scientific">Austropuccinia psidii MF-1</name>
    <dbReference type="NCBI Taxonomy" id="1389203"/>
    <lineage>
        <taxon>Eukaryota</taxon>
        <taxon>Fungi</taxon>
        <taxon>Dikarya</taxon>
        <taxon>Basidiomycota</taxon>
        <taxon>Pucciniomycotina</taxon>
        <taxon>Pucciniomycetes</taxon>
        <taxon>Pucciniales</taxon>
        <taxon>Sphaerophragmiaceae</taxon>
        <taxon>Austropuccinia</taxon>
    </lineage>
</organism>
<dbReference type="Proteomes" id="UP000765509">
    <property type="component" value="Unassembled WGS sequence"/>
</dbReference>
<proteinExistence type="predicted"/>